<proteinExistence type="predicted"/>
<dbReference type="Proteomes" id="UP000193380">
    <property type="component" value="Unassembled WGS sequence"/>
</dbReference>
<accession>A0A060ZAQ8</accession>
<organism evidence="1 2">
    <name type="scientific">Oncorhynchus mykiss</name>
    <name type="common">Rainbow trout</name>
    <name type="synonym">Salmo gairdneri</name>
    <dbReference type="NCBI Taxonomy" id="8022"/>
    <lineage>
        <taxon>Eukaryota</taxon>
        <taxon>Metazoa</taxon>
        <taxon>Chordata</taxon>
        <taxon>Craniata</taxon>
        <taxon>Vertebrata</taxon>
        <taxon>Euteleostomi</taxon>
        <taxon>Actinopterygii</taxon>
        <taxon>Neopterygii</taxon>
        <taxon>Teleostei</taxon>
        <taxon>Protacanthopterygii</taxon>
        <taxon>Salmoniformes</taxon>
        <taxon>Salmonidae</taxon>
        <taxon>Salmoninae</taxon>
        <taxon>Oncorhynchus</taxon>
    </lineage>
</organism>
<evidence type="ECO:0000313" key="2">
    <source>
        <dbReference type="Proteomes" id="UP000193380"/>
    </source>
</evidence>
<evidence type="ECO:0000313" key="1">
    <source>
        <dbReference type="EMBL" id="CDQ98764.1"/>
    </source>
</evidence>
<gene>
    <name evidence="1" type="ORF">GSONMT00051942001</name>
</gene>
<dbReference type="PaxDb" id="8022-A0A060ZAQ8"/>
<name>A0A060ZAQ8_ONCMY</name>
<dbReference type="EMBL" id="FR940124">
    <property type="protein sequence ID" value="CDQ98764.1"/>
    <property type="molecule type" value="Genomic_DNA"/>
</dbReference>
<protein>
    <submittedName>
        <fullName evidence="1">Uncharacterized protein</fullName>
    </submittedName>
</protein>
<reference evidence="1" key="2">
    <citation type="submission" date="2014-03" db="EMBL/GenBank/DDBJ databases">
        <authorList>
            <person name="Genoscope - CEA"/>
        </authorList>
    </citation>
    <scope>NUCLEOTIDE SEQUENCE</scope>
</reference>
<sequence length="402" mass="44801">MLLRSITSCLPSSATIDNLFSVARAGSLVPDISLDDTLQSFLSLDSSAALEQHYADIQQHLFAEQLSVFNQDLTSLLGGNTNVALGGVGVVALALSLLFDVLAHKAKRHGDSKNAMDPTKMIFGIGNSSRIGSLISEYLKLVPEIANDMNKMAEVTELYDQYLKYELIDHFERMTNKKRMGSVAMKQWLCGASFHLHMRIHEIRLGSVPRGSAEALRLSYKTAFTSLVKLYTAHLRKNIQEIPPEPGANSMPGLLVVEPHRNVTHRNMSAEQLTAFNQDLTSAFGGSTKVSLGGPVDVLNQYYQLSIPGLIKTYTEFLQRNIQETPSLTKSNGMSGLLVIEPYRNVTHRVQHRPCESKVIEDFLLARIIAAQDIEQSKYFFLHTESDFDDLLKQRGDFELKK</sequence>
<reference evidence="1" key="1">
    <citation type="journal article" date="2014" name="Nat. Commun.">
        <title>The rainbow trout genome provides novel insights into evolution after whole-genome duplication in vertebrates.</title>
        <authorList>
            <person name="Berthelot C."/>
            <person name="Brunet F."/>
            <person name="Chalopin D."/>
            <person name="Juanchich A."/>
            <person name="Bernard M."/>
            <person name="Noel B."/>
            <person name="Bento P."/>
            <person name="Da Silva C."/>
            <person name="Labadie K."/>
            <person name="Alberti A."/>
            <person name="Aury J.M."/>
            <person name="Louis A."/>
            <person name="Dehais P."/>
            <person name="Bardou P."/>
            <person name="Montfort J."/>
            <person name="Klopp C."/>
            <person name="Cabau C."/>
            <person name="Gaspin C."/>
            <person name="Thorgaard G.H."/>
            <person name="Boussaha M."/>
            <person name="Quillet E."/>
            <person name="Guyomard R."/>
            <person name="Galiana D."/>
            <person name="Bobe J."/>
            <person name="Volff J.N."/>
            <person name="Genet C."/>
            <person name="Wincker P."/>
            <person name="Jaillon O."/>
            <person name="Roest Crollius H."/>
            <person name="Guiguen Y."/>
        </authorList>
    </citation>
    <scope>NUCLEOTIDE SEQUENCE [LARGE SCALE GENOMIC DNA]</scope>
</reference>
<dbReference type="AlphaFoldDB" id="A0A060ZAQ8"/>